<comment type="caution">
    <text evidence="1">The sequence shown here is derived from an EMBL/GenBank/DDBJ whole genome shotgun (WGS) entry which is preliminary data.</text>
</comment>
<evidence type="ECO:0000313" key="2">
    <source>
        <dbReference type="Proteomes" id="UP000032233"/>
    </source>
</evidence>
<dbReference type="InParanoid" id="A0A0D2HU22"/>
<dbReference type="EMBL" id="AZAC01000014">
    <property type="protein sequence ID" value="KIX13958.1"/>
    <property type="molecule type" value="Genomic_DNA"/>
</dbReference>
<organism evidence="1 2">
    <name type="scientific">Dethiosulfatarculus sandiegensis</name>
    <dbReference type="NCBI Taxonomy" id="1429043"/>
    <lineage>
        <taxon>Bacteria</taxon>
        <taxon>Pseudomonadati</taxon>
        <taxon>Thermodesulfobacteriota</taxon>
        <taxon>Desulfarculia</taxon>
        <taxon>Desulfarculales</taxon>
        <taxon>Desulfarculaceae</taxon>
        <taxon>Dethiosulfatarculus</taxon>
    </lineage>
</organism>
<accession>A0A0D2HU22</accession>
<evidence type="ECO:0000313" key="1">
    <source>
        <dbReference type="EMBL" id="KIX13958.1"/>
    </source>
</evidence>
<protein>
    <submittedName>
        <fullName evidence="1">Uncharacterized protein</fullName>
    </submittedName>
</protein>
<proteinExistence type="predicted"/>
<gene>
    <name evidence="1" type="ORF">X474_12570</name>
</gene>
<reference evidence="1 2" key="1">
    <citation type="submission" date="2013-11" db="EMBL/GenBank/DDBJ databases">
        <title>Metagenomic analysis of a methanogenic consortium involved in long chain n-alkane degradation.</title>
        <authorList>
            <person name="Davidova I.A."/>
            <person name="Callaghan A.V."/>
            <person name="Wawrik B."/>
            <person name="Pruitt S."/>
            <person name="Marks C."/>
            <person name="Duncan K.E."/>
            <person name="Suflita J.M."/>
        </authorList>
    </citation>
    <scope>NUCLEOTIDE SEQUENCE [LARGE SCALE GENOMIC DNA]</scope>
    <source>
        <strain evidence="1 2">SPR</strain>
    </source>
</reference>
<keyword evidence="2" id="KW-1185">Reference proteome</keyword>
<dbReference type="STRING" id="1429043.X474_12570"/>
<sequence length="123" mass="14402">MFIVYTINQYLRLIVYTTNFFFFHCQDKRLTTYNREQFLRQAINLKTQIIPNLIPVNNSQKQKPAVPLKLTFEGKGENHIRQACHGPGTVIGMSLFYPPKRRYSFRGHPLKHPLPKRSAGVKK</sequence>
<dbReference type="Proteomes" id="UP000032233">
    <property type="component" value="Unassembled WGS sequence"/>
</dbReference>
<dbReference type="AlphaFoldDB" id="A0A0D2HU22"/>
<name>A0A0D2HU22_9BACT</name>